<dbReference type="InterPro" id="IPR027484">
    <property type="entry name" value="PInositol-4-P-5-kinase_N"/>
</dbReference>
<name>K1QRH8_MAGGI</name>
<evidence type="ECO:0000256" key="10">
    <source>
        <dbReference type="ARBA" id="ARBA00022833"/>
    </source>
</evidence>
<dbReference type="SUPFAM" id="SSF57903">
    <property type="entry name" value="FYVE/PHD zinc finger"/>
    <property type="match status" value="1"/>
</dbReference>
<keyword evidence="4 15" id="KW-0808">Transferase</keyword>
<dbReference type="InterPro" id="IPR002498">
    <property type="entry name" value="PInositol-4-P-4/5-kinase_core"/>
</dbReference>
<comment type="subcellular location">
    <subcellularLocation>
        <location evidence="1">Endosome membrane</location>
    </subcellularLocation>
</comment>
<dbReference type="GO" id="GO:0046488">
    <property type="term" value="P:phosphatidylinositol metabolic process"/>
    <property type="evidence" value="ECO:0007669"/>
    <property type="project" value="UniProtKB-UniRule"/>
</dbReference>
<dbReference type="PROSITE" id="PS51455">
    <property type="entry name" value="PIPK"/>
    <property type="match status" value="1"/>
</dbReference>
<dbReference type="Pfam" id="PF01363">
    <property type="entry name" value="FYVE"/>
    <property type="match status" value="1"/>
</dbReference>
<feature type="region of interest" description="Disordered" evidence="16">
    <location>
        <begin position="1581"/>
        <end position="1625"/>
    </location>
</feature>
<feature type="compositionally biased region" description="Polar residues" evidence="16">
    <location>
        <begin position="55"/>
        <end position="69"/>
    </location>
</feature>
<keyword evidence="8 14" id="KW-0863">Zinc-finger</keyword>
<evidence type="ECO:0000256" key="9">
    <source>
        <dbReference type="ARBA" id="ARBA00022777"/>
    </source>
</evidence>
<organism evidence="17">
    <name type="scientific">Magallana gigas</name>
    <name type="common">Pacific oyster</name>
    <name type="synonym">Crassostrea gigas</name>
    <dbReference type="NCBI Taxonomy" id="29159"/>
    <lineage>
        <taxon>Eukaryota</taxon>
        <taxon>Metazoa</taxon>
        <taxon>Spiralia</taxon>
        <taxon>Lophotrochozoa</taxon>
        <taxon>Mollusca</taxon>
        <taxon>Bivalvia</taxon>
        <taxon>Autobranchia</taxon>
        <taxon>Pteriomorphia</taxon>
        <taxon>Ostreida</taxon>
        <taxon>Ostreoidea</taxon>
        <taxon>Ostreidae</taxon>
        <taxon>Magallana</taxon>
    </lineage>
</organism>
<feature type="region of interest" description="Disordered" evidence="16">
    <location>
        <begin position="1"/>
        <end position="71"/>
    </location>
</feature>
<dbReference type="GO" id="GO:0008270">
    <property type="term" value="F:zinc ion binding"/>
    <property type="evidence" value="ECO:0007669"/>
    <property type="project" value="UniProtKB-KW"/>
</dbReference>
<evidence type="ECO:0000256" key="16">
    <source>
        <dbReference type="SAM" id="MobiDB-lite"/>
    </source>
</evidence>
<dbReference type="InterPro" id="IPR027409">
    <property type="entry name" value="GroEL-like_apical_dom_sf"/>
</dbReference>
<evidence type="ECO:0000256" key="3">
    <source>
        <dbReference type="ARBA" id="ARBA00022553"/>
    </source>
</evidence>
<keyword evidence="3" id="KW-0597">Phosphoprotein</keyword>
<feature type="compositionally biased region" description="Basic and acidic residues" evidence="16">
    <location>
        <begin position="1581"/>
        <end position="1590"/>
    </location>
</feature>
<evidence type="ECO:0000256" key="2">
    <source>
        <dbReference type="ARBA" id="ARBA00012009"/>
    </source>
</evidence>
<keyword evidence="5" id="KW-0479">Metal-binding</keyword>
<dbReference type="EMBL" id="JH817334">
    <property type="protein sequence ID" value="EKC24116.1"/>
    <property type="molecule type" value="Genomic_DNA"/>
</dbReference>
<feature type="region of interest" description="Disordered" evidence="16">
    <location>
        <begin position="1336"/>
        <end position="1398"/>
    </location>
</feature>
<dbReference type="GO" id="GO:0032438">
    <property type="term" value="P:melanosome organization"/>
    <property type="evidence" value="ECO:0007669"/>
    <property type="project" value="TreeGrafter"/>
</dbReference>
<dbReference type="FunFam" id="3.30.40.10:FF:000057">
    <property type="entry name" value="1-phosphatidylinositol 3-phosphate 5-kinase isoform X1"/>
    <property type="match status" value="1"/>
</dbReference>
<dbReference type="FunFam" id="3.30.810.10:FF:000001">
    <property type="entry name" value="1-phosphatidylinositol 3-phosphate 5-kinase FAB1"/>
    <property type="match status" value="1"/>
</dbReference>
<evidence type="ECO:0000256" key="5">
    <source>
        <dbReference type="ARBA" id="ARBA00022723"/>
    </source>
</evidence>
<dbReference type="PROSITE" id="PS50178">
    <property type="entry name" value="ZF_FYVE"/>
    <property type="match status" value="1"/>
</dbReference>
<evidence type="ECO:0000256" key="14">
    <source>
        <dbReference type="PROSITE-ProRule" id="PRU00091"/>
    </source>
</evidence>
<dbReference type="SMART" id="SM00064">
    <property type="entry name" value="FYVE"/>
    <property type="match status" value="1"/>
</dbReference>
<dbReference type="InterPro" id="IPR036388">
    <property type="entry name" value="WH-like_DNA-bd_sf"/>
</dbReference>
<evidence type="ECO:0000313" key="17">
    <source>
        <dbReference type="EMBL" id="EKC24116.1"/>
    </source>
</evidence>
<dbReference type="FunFam" id="3.50.7.10:FF:000007">
    <property type="entry name" value="1-phosphatidylinositol 3-phosphate 5-kinase isoform X1"/>
    <property type="match status" value="1"/>
</dbReference>
<dbReference type="Gene3D" id="3.30.800.10">
    <property type="entry name" value="Phosphatidylinositol Phosphate Kinase II Beta"/>
    <property type="match status" value="1"/>
</dbReference>
<dbReference type="InterPro" id="IPR011011">
    <property type="entry name" value="Znf_FYVE_PHD"/>
</dbReference>
<comment type="catalytic activity">
    <reaction evidence="13">
        <text>a 1,2-diacyl-sn-glycero-3-phospho-(1D-myo-inositol-3-phosphate) + ATP = a 1,2-diacyl-sn-glycero-3-phospho-(1D-myo-inositol-3,5-bisphosphate) + ADP + H(+)</text>
        <dbReference type="Rhea" id="RHEA:13609"/>
        <dbReference type="ChEBI" id="CHEBI:15378"/>
        <dbReference type="ChEBI" id="CHEBI:30616"/>
        <dbReference type="ChEBI" id="CHEBI:57923"/>
        <dbReference type="ChEBI" id="CHEBI:58088"/>
        <dbReference type="ChEBI" id="CHEBI:456216"/>
        <dbReference type="EC" id="2.7.1.150"/>
    </reaction>
    <physiologicalReaction direction="left-to-right" evidence="13">
        <dbReference type="Rhea" id="RHEA:13610"/>
    </physiologicalReaction>
</comment>
<dbReference type="InterPro" id="IPR027483">
    <property type="entry name" value="PInositol-4-P-4/5-kinase_C_sf"/>
</dbReference>
<dbReference type="SMART" id="SM00330">
    <property type="entry name" value="PIPKc"/>
    <property type="match status" value="1"/>
</dbReference>
<keyword evidence="11 15" id="KW-0067">ATP-binding</keyword>
<dbReference type="Pfam" id="PF00118">
    <property type="entry name" value="Cpn60_TCP1"/>
    <property type="match status" value="1"/>
</dbReference>
<dbReference type="InterPro" id="IPR036390">
    <property type="entry name" value="WH_DNA-bd_sf"/>
</dbReference>
<dbReference type="InterPro" id="IPR043548">
    <property type="entry name" value="PIKfyve"/>
</dbReference>
<dbReference type="CDD" id="cd15725">
    <property type="entry name" value="FYVE_PIKfyve_Fab1"/>
    <property type="match status" value="1"/>
</dbReference>
<feature type="compositionally biased region" description="Low complexity" evidence="16">
    <location>
        <begin position="987"/>
        <end position="1002"/>
    </location>
</feature>
<keyword evidence="6 15" id="KW-0547">Nucleotide-binding</keyword>
<dbReference type="Gene3D" id="3.30.40.10">
    <property type="entry name" value="Zinc/RING finger domain, C3HC4 (zinc finger)"/>
    <property type="match status" value="1"/>
</dbReference>
<dbReference type="InterPro" id="IPR002423">
    <property type="entry name" value="Cpn60/GroEL/TCP-1"/>
</dbReference>
<dbReference type="GO" id="GO:0005524">
    <property type="term" value="F:ATP binding"/>
    <property type="evidence" value="ECO:0007669"/>
    <property type="project" value="UniProtKB-UniRule"/>
</dbReference>
<evidence type="ECO:0000256" key="6">
    <source>
        <dbReference type="ARBA" id="ARBA00022741"/>
    </source>
</evidence>
<dbReference type="EC" id="2.7.1.150" evidence="2"/>
<dbReference type="FunCoup" id="K1QRH8">
    <property type="interactions" value="1671"/>
</dbReference>
<evidence type="ECO:0000256" key="4">
    <source>
        <dbReference type="ARBA" id="ARBA00022679"/>
    </source>
</evidence>
<dbReference type="SUPFAM" id="SSF56104">
    <property type="entry name" value="SAICAR synthase-like"/>
    <property type="match status" value="1"/>
</dbReference>
<evidence type="ECO:0000256" key="8">
    <source>
        <dbReference type="ARBA" id="ARBA00022771"/>
    </source>
</evidence>
<dbReference type="Gene3D" id="3.50.7.10">
    <property type="entry name" value="GroEL"/>
    <property type="match status" value="1"/>
</dbReference>
<protein>
    <recommendedName>
        <fullName evidence="2">1-phosphatidylinositol-3-phosphate 5-kinase</fullName>
        <ecNumber evidence="2">2.7.1.150</ecNumber>
    </recommendedName>
</protein>
<dbReference type="InterPro" id="IPR044769">
    <property type="entry name" value="PIKfyve_PIPKc"/>
</dbReference>
<dbReference type="InterPro" id="IPR000306">
    <property type="entry name" value="Znf_FYVE"/>
</dbReference>
<dbReference type="CDD" id="cd17300">
    <property type="entry name" value="PIPKc_PIKfyve"/>
    <property type="match status" value="1"/>
</dbReference>
<dbReference type="HOGENOM" id="CLU_000480_2_1_1"/>
<dbReference type="GO" id="GO:0090385">
    <property type="term" value="P:phagosome-lysosome fusion"/>
    <property type="evidence" value="ECO:0007669"/>
    <property type="project" value="TreeGrafter"/>
</dbReference>
<dbReference type="PANTHER" id="PTHR46715">
    <property type="entry name" value="1-PHOSPHATIDYLINOSITOL 3-PHOSPHATE 5-KINASE"/>
    <property type="match status" value="1"/>
</dbReference>
<dbReference type="FunFam" id="3.30.800.10:FF:000004">
    <property type="entry name" value="1-phosphatidylinositol 3-phosphate 5-kinase isoform X1"/>
    <property type="match status" value="1"/>
</dbReference>
<dbReference type="InParanoid" id="K1QRH8"/>
<evidence type="ECO:0000256" key="7">
    <source>
        <dbReference type="ARBA" id="ARBA00022753"/>
    </source>
</evidence>
<dbReference type="GO" id="GO:0010008">
    <property type="term" value="C:endosome membrane"/>
    <property type="evidence" value="ECO:0007669"/>
    <property type="project" value="UniProtKB-SubCell"/>
</dbReference>
<dbReference type="GO" id="GO:1903426">
    <property type="term" value="P:regulation of reactive oxygen species biosynthetic process"/>
    <property type="evidence" value="ECO:0007669"/>
    <property type="project" value="TreeGrafter"/>
</dbReference>
<feature type="compositionally biased region" description="Polar residues" evidence="16">
    <location>
        <begin position="10"/>
        <end position="27"/>
    </location>
</feature>
<dbReference type="SUPFAM" id="SSF46785">
    <property type="entry name" value="Winged helix' DNA-binding domain"/>
    <property type="match status" value="1"/>
</dbReference>
<dbReference type="Gene3D" id="1.10.10.10">
    <property type="entry name" value="Winged helix-like DNA-binding domain superfamily/Winged helix DNA-binding domain"/>
    <property type="match status" value="1"/>
</dbReference>
<dbReference type="PANTHER" id="PTHR46715:SF1">
    <property type="entry name" value="1-PHOSPHATIDYLINOSITOL 3-PHOSPHATE 5-KINASE"/>
    <property type="match status" value="1"/>
</dbReference>
<feature type="compositionally biased region" description="Polar residues" evidence="16">
    <location>
        <begin position="1464"/>
        <end position="1485"/>
    </location>
</feature>
<dbReference type="Pfam" id="PF01504">
    <property type="entry name" value="PIP5K"/>
    <property type="match status" value="1"/>
</dbReference>
<dbReference type="InterPro" id="IPR013083">
    <property type="entry name" value="Znf_RING/FYVE/PHD"/>
</dbReference>
<keyword evidence="7" id="KW-0967">Endosome</keyword>
<feature type="region of interest" description="Disordered" evidence="16">
    <location>
        <begin position="1463"/>
        <end position="1494"/>
    </location>
</feature>
<feature type="region of interest" description="Disordered" evidence="16">
    <location>
        <begin position="976"/>
        <end position="1007"/>
    </location>
</feature>
<proteinExistence type="predicted"/>
<keyword evidence="9 15" id="KW-0418">Kinase</keyword>
<dbReference type="InterPro" id="IPR017455">
    <property type="entry name" value="Znf_FYVE-rel"/>
</dbReference>
<keyword evidence="12" id="KW-0472">Membrane</keyword>
<dbReference type="SUPFAM" id="SSF52029">
    <property type="entry name" value="GroEL apical domain-like"/>
    <property type="match status" value="1"/>
</dbReference>
<evidence type="ECO:0000256" key="1">
    <source>
        <dbReference type="ARBA" id="ARBA00004608"/>
    </source>
</evidence>
<gene>
    <name evidence="17" type="ORF">CGI_10016663</name>
</gene>
<dbReference type="CDD" id="cd03334">
    <property type="entry name" value="Fab1_TCP"/>
    <property type="match status" value="1"/>
</dbReference>
<evidence type="ECO:0000256" key="13">
    <source>
        <dbReference type="ARBA" id="ARBA00052820"/>
    </source>
</evidence>
<dbReference type="GO" id="GO:0052810">
    <property type="term" value="F:1-phosphatidylinositol-5-kinase activity"/>
    <property type="evidence" value="ECO:0007669"/>
    <property type="project" value="TreeGrafter"/>
</dbReference>
<reference evidence="17" key="1">
    <citation type="journal article" date="2012" name="Nature">
        <title>The oyster genome reveals stress adaptation and complexity of shell formation.</title>
        <authorList>
            <person name="Zhang G."/>
            <person name="Fang X."/>
            <person name="Guo X."/>
            <person name="Li L."/>
            <person name="Luo R."/>
            <person name="Xu F."/>
            <person name="Yang P."/>
            <person name="Zhang L."/>
            <person name="Wang X."/>
            <person name="Qi H."/>
            <person name="Xiong Z."/>
            <person name="Que H."/>
            <person name="Xie Y."/>
            <person name="Holland P.W."/>
            <person name="Paps J."/>
            <person name="Zhu Y."/>
            <person name="Wu F."/>
            <person name="Chen Y."/>
            <person name="Wang J."/>
            <person name="Peng C."/>
            <person name="Meng J."/>
            <person name="Yang L."/>
            <person name="Liu J."/>
            <person name="Wen B."/>
            <person name="Zhang N."/>
            <person name="Huang Z."/>
            <person name="Zhu Q."/>
            <person name="Feng Y."/>
            <person name="Mount A."/>
            <person name="Hedgecock D."/>
            <person name="Xu Z."/>
            <person name="Liu Y."/>
            <person name="Domazet-Loso T."/>
            <person name="Du Y."/>
            <person name="Sun X."/>
            <person name="Zhang S."/>
            <person name="Liu B."/>
            <person name="Cheng P."/>
            <person name="Jiang X."/>
            <person name="Li J."/>
            <person name="Fan D."/>
            <person name="Wang W."/>
            <person name="Fu W."/>
            <person name="Wang T."/>
            <person name="Wang B."/>
            <person name="Zhang J."/>
            <person name="Peng Z."/>
            <person name="Li Y."/>
            <person name="Li N."/>
            <person name="Wang J."/>
            <person name="Chen M."/>
            <person name="He Y."/>
            <person name="Tan F."/>
            <person name="Song X."/>
            <person name="Zheng Q."/>
            <person name="Huang R."/>
            <person name="Yang H."/>
            <person name="Du X."/>
            <person name="Chen L."/>
            <person name="Yang M."/>
            <person name="Gaffney P.M."/>
            <person name="Wang S."/>
            <person name="Luo L."/>
            <person name="She Z."/>
            <person name="Ming Y."/>
            <person name="Huang W."/>
            <person name="Zhang S."/>
            <person name="Huang B."/>
            <person name="Zhang Y."/>
            <person name="Qu T."/>
            <person name="Ni P."/>
            <person name="Miao G."/>
            <person name="Wang J."/>
            <person name="Wang Q."/>
            <person name="Steinberg C.E."/>
            <person name="Wang H."/>
            <person name="Li N."/>
            <person name="Qian L."/>
            <person name="Zhang G."/>
            <person name="Li Y."/>
            <person name="Yang H."/>
            <person name="Liu X."/>
            <person name="Wang J."/>
            <person name="Yin Y."/>
            <person name="Wang J."/>
        </authorList>
    </citation>
    <scope>NUCLEOTIDE SEQUENCE [LARGE SCALE GENOMIC DNA]</scope>
    <source>
        <strain evidence="17">05x7-T-G4-1.051#20</strain>
    </source>
</reference>
<feature type="compositionally biased region" description="Polar residues" evidence="16">
    <location>
        <begin position="1359"/>
        <end position="1382"/>
    </location>
</feature>
<accession>K1QRH8</accession>
<evidence type="ECO:0000256" key="12">
    <source>
        <dbReference type="ARBA" id="ARBA00023136"/>
    </source>
</evidence>
<dbReference type="Gene3D" id="3.30.810.10">
    <property type="entry name" value="2-Layer Sandwich"/>
    <property type="match status" value="1"/>
</dbReference>
<evidence type="ECO:0000256" key="11">
    <source>
        <dbReference type="ARBA" id="ARBA00022840"/>
    </source>
</evidence>
<evidence type="ECO:0000256" key="15">
    <source>
        <dbReference type="PROSITE-ProRule" id="PRU00781"/>
    </source>
</evidence>
<dbReference type="GO" id="GO:0000285">
    <property type="term" value="F:1-phosphatidylinositol-3-phosphate 5-kinase activity"/>
    <property type="evidence" value="ECO:0007669"/>
    <property type="project" value="UniProtKB-EC"/>
</dbReference>
<keyword evidence="10" id="KW-0862">Zinc</keyword>
<sequence length="1963" mass="221829">MAQWDPLPTKLTTFGPLSSEEQPSSGFLSKLFRKTKEGGESDGEDDSRDRTSSGNDFSRQGSWSMPQMANRNRSSVLSRLSKILEKRNLNPQAYKDSDFKQYWMPDSSSRECYDCGDRFNTFRRRHHCRVCGQIFCSKCCNQELPGRIIGYKGGIRVCTYCGRVALSALQTEPTGYMHIERDDLGNSTEVEQSSYQIWGTKGAAGGRLSSDLISTRLQAVAIGQALLDAGFLETIAGQPKVFHDDFTLYKPSETSPVDPPQISVIEAESTEQSTEPEWLKSIQTDTSIDDYNDNADLEPLPRTDLEGFAGQDDLIAGSMFTSSQTITAEKLTSLNRGWRHVDSLKEENGEKAAFIKLRDAHMEHLRDLASQLLTKEGLSKSWLDIVLGSADRISRYVNPDVRVENDHMDIRKYVKFKKIPGGNKEQTCMIHGMVFTKNIAHKKMASQISNPQILLMNGSIEYQRRVNKFSSLEPQILQEEEFLKNNISKIASLSPRPDILVVENTVSRLAQEYLLQAGITLIFNVKLSVLERLARFTTACIVPSIDSLVSGPISLGFCHNFKVCNFNLPQGKTKTMLCFDGCATHLGCTVTLRGGTDGELKRLKKVMKWMVFVSYHSKLEISFCMDEFALPVSKSQTSNNVMTTSLDDLSVSMEVHQPSPAKHSEQSTPDEMEPLGEEEVVVGEADDIGIPTVASGIDMCRVEKGGSGVQEELRKGIEECEVVVNIPDSERRENKGNGDVKRIEPKVDKEVVIIQEKVPIHIISQESNEKLEVCGNKTESFMRNLAAENASQNSHLKVVRPSSATKHPVGLEVSDQSDPLYNYQKNKDDTIFFSSHTLQEKSFKHCQKFKKLLKEVILSVSPFISYELPYLETESGSMCTNRKFFSEEIYWSQHFEPQTWQETKKMKDADYQPPVKKPVLMWSTVEVVEAHPLVVSQLSMPFTDKKMQNMLADFRARGGRLKLNYDNLPKGPVITYDSKKPLPLKETSNGQNGTTKTNTTETESPRKKPVKIDCLDFGRHQRLVVLLSSYSEKSDNHPMPCLAPQLLTMEFYGSQDITLGGFLEKFCFRESYSCQPNTCTSANCDVPMLDHVRRIISSTGAIYISLRKLPNCVPGGEKALMMWNWCRKCRQATPLVPMSMDSWNMSFAKYLELRFHATSFVRRVGSEPCSHSLHQFFSQYFGHHNIVATFKYYPITRREVVLPPPIICIEDGMQITHWTRLKDEVRFLTTKCTDMFASIHAAIVNTSCETHQETLNKLITDYKTIIPTEKSRIKDLADEIRQHLAAIWLDIDSKADVNGITVQLYLIQDDIVKVKKLIADAIQNWNHKLQELVSQQKKYSKQARKEATPPPPSEDDSKLGTSASSQHSETLDSQSLTSTSEFTEVDIPPGLDPYGRDYALSTESNQYSVTPGIDAGILEDAEKLRSKSGDTTQYVVVHFPEDAGEVDKESTKLDVADMMMSQEVEGTSSKDQIKPSSSKSNLKKTGSSDDILDGHKMDRITNIKSRVTNFLGGSSIPNTLKVNYDEHHQLPAGKVPVLIYDDEPSSIIAYTLGSQEYFAKLQEIQASITQRDSTQNKEFKFGKSGEHDMASAESSETGRKHGSGVLSFLRGSNSRDTSPKPHRKQEYVDTVKYTPKIDLDSVEIDDVQDGRSIFTSSIPADIDKSRTNKQTALVHIQLQFSDSSTKFYCKVYFAEQFRQLRKLIFPDGEEMFIRSLSRCKVWDAKGGKSGSAFCKTHDNRFILKQMSSTEVEIFEKFGFEYFQYISKCYMEQRPTALAKIVGAFRIGFRNNQTNNDLKQDLLVMENLFYNCSISQTFDLKGSMRNRLVNPSKIRRSEQELVLLDENLLKLSVDSPLYVYPHSKTVLNRAIERDSEFLASNFVMDYSLLVGVDETKKELVIGIIDYIRTFTWDKKLETLIKSTGGKQPTVVSPGIYRTRFLEAMERYFLPVPDQWSFLGRDIEY</sequence>